<sequence>MATKKKAAGRGRKNAFYAQSGGVTAVINASACGVIEACRKAREIGKVYAGRNGIIGALTEDLIDTSKESAAAISALRHTPGGAFGSCRYKLKSLEENRAQYERLIEVFEAHNIGYFFYNGGGDSADTCLKVAQLSEKMGYPIQAIHVPKTVDNDLPITDNCPGFGSVAKYIAVSTREATLDVASMAKTSTKVFVLEVMGRHAGWIAAAGGLASGPDLELPIVILFPEVRFDQDKFLAKVDAMVKAHGYCTVVVSEGLRWPDGRFVSDQGMRDAFGHAQLGGAAPVIANMVREGLGLKYHWAVADYLQRAARHIASATDVEQAYAVGQAAVEMALQGRNAVMPAIERRSDKPYRWRIVEAPLAQVANREKMMPRRFISRDGFGITPSCRAYLEPLIQGEAYPPYRNGMPRYVRLKNVAVPKKLAPFELAL</sequence>
<dbReference type="InterPro" id="IPR035966">
    <property type="entry name" value="PKF_sf"/>
</dbReference>
<dbReference type="InterPro" id="IPR022953">
    <property type="entry name" value="ATP_PFK"/>
</dbReference>
<evidence type="ECO:0000256" key="2">
    <source>
        <dbReference type="ARBA" id="ARBA00003138"/>
    </source>
</evidence>
<evidence type="ECO:0000256" key="3">
    <source>
        <dbReference type="ARBA" id="ARBA00022679"/>
    </source>
</evidence>
<keyword evidence="8" id="KW-0963">Cytoplasm</keyword>
<dbReference type="EC" id="2.7.1.90" evidence="8"/>
<evidence type="ECO:0000313" key="11">
    <source>
        <dbReference type="Proteomes" id="UP000276634"/>
    </source>
</evidence>
<accession>A0A3N1Y8E8</accession>
<feature type="site" description="Important for catalytic activity and substrate specificity; stabilizes the transition state when the phosphoryl donor is PPi; prevents ATP from binding by mimicking the alpha-phosphate group of ATP" evidence="8">
    <location>
        <position position="123"/>
    </location>
</feature>
<proteinExistence type="inferred from homology"/>
<dbReference type="Pfam" id="PF00365">
    <property type="entry name" value="PFK"/>
    <property type="match status" value="1"/>
</dbReference>
<comment type="pathway">
    <text evidence="8">Carbohydrate degradation; glycolysis; D-glyceraldehyde 3-phosphate and glycerone phosphate from D-glucose: step 3/4.</text>
</comment>
<dbReference type="Gene3D" id="3.40.50.460">
    <property type="entry name" value="Phosphofructokinase domain"/>
    <property type="match status" value="1"/>
</dbReference>
<name>A0A3N1Y8E8_9GAMM</name>
<feature type="binding site" evidence="8">
    <location>
        <position position="255"/>
    </location>
    <ligand>
        <name>substrate</name>
    </ligand>
</feature>
<organism evidence="10 11">
    <name type="scientific">Inmirania thermothiophila</name>
    <dbReference type="NCBI Taxonomy" id="1750597"/>
    <lineage>
        <taxon>Bacteria</taxon>
        <taxon>Pseudomonadati</taxon>
        <taxon>Pseudomonadota</taxon>
        <taxon>Gammaproteobacteria</taxon>
        <taxon>Chromatiales</taxon>
        <taxon>Ectothiorhodospiraceae</taxon>
        <taxon>Inmirania</taxon>
    </lineage>
</organism>
<dbReference type="PIRSF" id="PIRSF036483">
    <property type="entry name" value="PFK_XF0274"/>
    <property type="match status" value="1"/>
</dbReference>
<comment type="caution">
    <text evidence="8">Lacks conserved residue(s) required for the propagation of feature annotation.</text>
</comment>
<comment type="similarity">
    <text evidence="8">Belongs to the phosphofructokinase type A (PFKA) family. PPi-dependent PFK group II subfamily. Clade 'B2' sub-subfamily.</text>
</comment>
<keyword evidence="4 8" id="KW-0479">Metal-binding</keyword>
<comment type="activity regulation">
    <text evidence="8">Non-allosteric.</text>
</comment>
<feature type="binding site" evidence="8">
    <location>
        <begin position="198"/>
        <end position="200"/>
    </location>
    <ligand>
        <name>substrate</name>
    </ligand>
</feature>
<evidence type="ECO:0000256" key="8">
    <source>
        <dbReference type="HAMAP-Rule" id="MF_01978"/>
    </source>
</evidence>
<feature type="binding site" evidence="8">
    <location>
        <begin position="150"/>
        <end position="152"/>
    </location>
    <ligand>
        <name>substrate</name>
    </ligand>
</feature>
<dbReference type="InterPro" id="IPR000023">
    <property type="entry name" value="Phosphofructokinase_dom"/>
</dbReference>
<gene>
    <name evidence="8" type="primary">pfp</name>
    <name evidence="10" type="ORF">EDC57_0672</name>
</gene>
<comment type="catalytic activity">
    <reaction evidence="7 8">
        <text>beta-D-fructose 6-phosphate + diphosphate = beta-D-fructose 1,6-bisphosphate + phosphate + H(+)</text>
        <dbReference type="Rhea" id="RHEA:13613"/>
        <dbReference type="ChEBI" id="CHEBI:15378"/>
        <dbReference type="ChEBI" id="CHEBI:32966"/>
        <dbReference type="ChEBI" id="CHEBI:33019"/>
        <dbReference type="ChEBI" id="CHEBI:43474"/>
        <dbReference type="ChEBI" id="CHEBI:57634"/>
        <dbReference type="EC" id="2.7.1.90"/>
    </reaction>
</comment>
<evidence type="ECO:0000256" key="1">
    <source>
        <dbReference type="ARBA" id="ARBA00001946"/>
    </source>
</evidence>
<feature type="active site" description="Proton acceptor" evidence="8">
    <location>
        <position position="152"/>
    </location>
</feature>
<comment type="caution">
    <text evidence="10">The sequence shown here is derived from an EMBL/GenBank/DDBJ whole genome shotgun (WGS) entry which is preliminary data.</text>
</comment>
<evidence type="ECO:0000259" key="9">
    <source>
        <dbReference type="Pfam" id="PF00365"/>
    </source>
</evidence>
<feature type="site" description="Important for catalytic activity; stabilizes the transition state when the phosphoryl donor is PPi" evidence="8">
    <location>
        <position position="149"/>
    </location>
</feature>
<dbReference type="Gene3D" id="3.40.50.450">
    <property type="match status" value="1"/>
</dbReference>
<dbReference type="NCBIfam" id="NF010675">
    <property type="entry name" value="PRK14072.1"/>
    <property type="match status" value="1"/>
</dbReference>
<dbReference type="InterPro" id="IPR050929">
    <property type="entry name" value="PFKA"/>
</dbReference>
<keyword evidence="6 8" id="KW-0460">Magnesium</keyword>
<dbReference type="SUPFAM" id="SSF53784">
    <property type="entry name" value="Phosphofructokinase"/>
    <property type="match status" value="1"/>
</dbReference>
<feature type="binding site" evidence="8">
    <location>
        <position position="22"/>
    </location>
    <ligand>
        <name>diphosphate</name>
        <dbReference type="ChEBI" id="CHEBI:33019"/>
    </ligand>
</feature>
<comment type="cofactor">
    <cofactor evidence="1 8">
        <name>Mg(2+)</name>
        <dbReference type="ChEBI" id="CHEBI:18420"/>
    </cofactor>
</comment>
<feature type="binding site" evidence="8">
    <location>
        <begin position="305"/>
        <end position="308"/>
    </location>
    <ligand>
        <name>substrate</name>
    </ligand>
</feature>
<dbReference type="GO" id="GO:0005737">
    <property type="term" value="C:cytoplasm"/>
    <property type="evidence" value="ECO:0007669"/>
    <property type="project" value="UniProtKB-SubCell"/>
</dbReference>
<dbReference type="UniPathway" id="UPA00109">
    <property type="reaction ID" value="UER00182"/>
</dbReference>
<comment type="function">
    <text evidence="2 8">Catalyzes the phosphorylation of D-fructose 6-phosphate, the first committing step of glycolysis. Uses inorganic phosphate (PPi) as phosphoryl donor instead of ATP like common ATP-dependent phosphofructokinases (ATP-PFKs), which renders the reaction reversible, and can thus function both in glycolysis and gluconeogenesis. Consistently, PPi-PFK can replace the enzymes of both the forward (ATP-PFK) and reverse (fructose-bisphosphatase (FBPase)) reactions.</text>
</comment>
<keyword evidence="11" id="KW-1185">Reference proteome</keyword>
<keyword evidence="8" id="KW-0324">Glycolysis</keyword>
<dbReference type="EMBL" id="RJVI01000001">
    <property type="protein sequence ID" value="ROR34768.1"/>
    <property type="molecule type" value="Genomic_DNA"/>
</dbReference>
<dbReference type="PANTHER" id="PTHR45770">
    <property type="entry name" value="ATP-DEPENDENT 6-PHOSPHOFRUCTOKINASE 1"/>
    <property type="match status" value="1"/>
</dbReference>
<keyword evidence="5 8" id="KW-0418">Kinase</keyword>
<dbReference type="Proteomes" id="UP000276634">
    <property type="component" value="Unassembled WGS sequence"/>
</dbReference>
<evidence type="ECO:0000256" key="7">
    <source>
        <dbReference type="ARBA" id="ARBA00048072"/>
    </source>
</evidence>
<reference evidence="10 11" key="1">
    <citation type="submission" date="2018-11" db="EMBL/GenBank/DDBJ databases">
        <title>Genomic Encyclopedia of Type Strains, Phase IV (KMG-IV): sequencing the most valuable type-strain genomes for metagenomic binning, comparative biology and taxonomic classification.</title>
        <authorList>
            <person name="Goeker M."/>
        </authorList>
    </citation>
    <scope>NUCLEOTIDE SEQUENCE [LARGE SCALE GENOMIC DNA]</scope>
    <source>
        <strain evidence="10 11">DSM 100275</strain>
    </source>
</reference>
<keyword evidence="3 8" id="KW-0808">Transferase</keyword>
<dbReference type="HAMAP" id="MF_01978">
    <property type="entry name" value="Phosphofructokinase_II_B2"/>
    <property type="match status" value="1"/>
</dbReference>
<dbReference type="OrthoDB" id="9802503at2"/>
<dbReference type="RefSeq" id="WP_123400213.1">
    <property type="nucleotide sequence ID" value="NZ_RJVI01000001.1"/>
</dbReference>
<dbReference type="GO" id="GO:0006002">
    <property type="term" value="P:fructose 6-phosphate metabolic process"/>
    <property type="evidence" value="ECO:0007669"/>
    <property type="project" value="InterPro"/>
</dbReference>
<dbReference type="GO" id="GO:0003872">
    <property type="term" value="F:6-phosphofructokinase activity"/>
    <property type="evidence" value="ECO:0007669"/>
    <property type="project" value="UniProtKB-UniRule"/>
</dbReference>
<evidence type="ECO:0000256" key="5">
    <source>
        <dbReference type="ARBA" id="ARBA00022777"/>
    </source>
</evidence>
<dbReference type="PRINTS" id="PR00476">
    <property type="entry name" value="PHFRCTKINASE"/>
</dbReference>
<dbReference type="GO" id="GO:0046872">
    <property type="term" value="F:metal ion binding"/>
    <property type="evidence" value="ECO:0007669"/>
    <property type="project" value="UniProtKB-KW"/>
</dbReference>
<dbReference type="InterPro" id="IPR011404">
    <property type="entry name" value="PPi-PFK"/>
</dbReference>
<feature type="domain" description="Phosphofructokinase" evidence="9">
    <location>
        <begin position="18"/>
        <end position="332"/>
    </location>
</feature>
<dbReference type="GO" id="GO:0047334">
    <property type="term" value="F:diphosphate-fructose-6-phosphate 1-phosphotransferase activity"/>
    <property type="evidence" value="ECO:0007669"/>
    <property type="project" value="UniProtKB-EC"/>
</dbReference>
<protein>
    <recommendedName>
        <fullName evidence="8">Pyrophosphate--fructose 6-phosphate 1-phosphotransferase</fullName>
        <ecNumber evidence="8">2.7.1.90</ecNumber>
    </recommendedName>
    <alternativeName>
        <fullName evidence="8">6-phosphofructokinase, pyrophosphate dependent</fullName>
    </alternativeName>
    <alternativeName>
        <fullName evidence="8">PPi-dependent phosphofructokinase</fullName>
        <shortName evidence="8">PPi-PFK</shortName>
    </alternativeName>
    <alternativeName>
        <fullName evidence="8">Pyrophosphate-dependent 6-phosphofructose-1-kinase</fullName>
    </alternativeName>
</protein>
<comment type="subunit">
    <text evidence="8">Homodimer.</text>
</comment>
<evidence type="ECO:0000256" key="4">
    <source>
        <dbReference type="ARBA" id="ARBA00022723"/>
    </source>
</evidence>
<dbReference type="AlphaFoldDB" id="A0A3N1Y8E8"/>
<evidence type="ECO:0000313" key="10">
    <source>
        <dbReference type="EMBL" id="ROR34768.1"/>
    </source>
</evidence>
<comment type="subcellular location">
    <subcellularLocation>
        <location evidence="8">Cytoplasm</location>
    </subcellularLocation>
</comment>
<evidence type="ECO:0000256" key="6">
    <source>
        <dbReference type="ARBA" id="ARBA00022842"/>
    </source>
</evidence>